<dbReference type="InterPro" id="IPR001064">
    <property type="entry name" value="Beta/gamma_crystallin"/>
</dbReference>
<feature type="chain" id="PRO_5022174950" description="Beta/gamma crystallin 'Greek key' domain-containing protein" evidence="3">
    <location>
        <begin position="20"/>
        <end position="176"/>
    </location>
</feature>
<dbReference type="AlphaFoldDB" id="A0A510UGC0"/>
<keyword evidence="2" id="KW-0677">Repeat</keyword>
<dbReference type="Pfam" id="PF00030">
    <property type="entry name" value="Crystall"/>
    <property type="match status" value="1"/>
</dbReference>
<dbReference type="SUPFAM" id="SSF49695">
    <property type="entry name" value="gamma-Crystallin-like"/>
    <property type="match status" value="1"/>
</dbReference>
<dbReference type="RefSeq" id="WP_146863622.1">
    <property type="nucleotide sequence ID" value="NZ_BJTZ01000007.1"/>
</dbReference>
<organism evidence="5 6">
    <name type="scientific">Aliivibrio fischeri</name>
    <name type="common">Vibrio fischeri</name>
    <dbReference type="NCBI Taxonomy" id="668"/>
    <lineage>
        <taxon>Bacteria</taxon>
        <taxon>Pseudomonadati</taxon>
        <taxon>Pseudomonadota</taxon>
        <taxon>Gammaproteobacteria</taxon>
        <taxon>Vibrionales</taxon>
        <taxon>Vibrionaceae</taxon>
        <taxon>Aliivibrio</taxon>
    </lineage>
</organism>
<comment type="caution">
    <text evidence="5">The sequence shown here is derived from an EMBL/GenBank/DDBJ whole genome shotgun (WGS) entry which is preliminary data.</text>
</comment>
<accession>A0A510UGC0</accession>
<dbReference type="InterPro" id="IPR011024">
    <property type="entry name" value="G_crystallin-like"/>
</dbReference>
<comment type="similarity">
    <text evidence="1">Belongs to the beta/gamma-crystallin family.</text>
</comment>
<dbReference type="Proteomes" id="UP000321787">
    <property type="component" value="Unassembled WGS sequence"/>
</dbReference>
<name>A0A510UGC0_ALIFS</name>
<sequence>MKKIIILTTLLGLSSASYAGFNLDSDNESRIYICTLQPFQDIFAEAGITEDIARYKVQRRCEKSQGEDSIFCKSREAKCNQSTIMLGLESNTNKSLEIYSQSNQMGSSISIEHNEPDLSDYNFDDRMSSYDIPSGWIVRFYEGKNYTGNFYTRKSGEGNAKGFDNKISSIKILSTF</sequence>
<evidence type="ECO:0000256" key="1">
    <source>
        <dbReference type="ARBA" id="ARBA00009646"/>
    </source>
</evidence>
<dbReference type="EMBL" id="BJTZ01000007">
    <property type="protein sequence ID" value="GEK13617.1"/>
    <property type="molecule type" value="Genomic_DNA"/>
</dbReference>
<proteinExistence type="inferred from homology"/>
<evidence type="ECO:0000259" key="4">
    <source>
        <dbReference type="SMART" id="SM00247"/>
    </source>
</evidence>
<evidence type="ECO:0000256" key="3">
    <source>
        <dbReference type="SAM" id="SignalP"/>
    </source>
</evidence>
<gene>
    <name evidence="5" type="ORF">AFI02nite_16530</name>
</gene>
<evidence type="ECO:0000313" key="5">
    <source>
        <dbReference type="EMBL" id="GEK13617.1"/>
    </source>
</evidence>
<feature type="signal peptide" evidence="3">
    <location>
        <begin position="1"/>
        <end position="19"/>
    </location>
</feature>
<dbReference type="Gene3D" id="2.60.20.10">
    <property type="entry name" value="Crystallins"/>
    <property type="match status" value="1"/>
</dbReference>
<reference evidence="5 6" key="1">
    <citation type="submission" date="2019-07" db="EMBL/GenBank/DDBJ databases">
        <title>Whole genome shotgun sequence of Aliivibrio fischeri NBRC 101058.</title>
        <authorList>
            <person name="Hosoyama A."/>
            <person name="Uohara A."/>
            <person name="Ohji S."/>
            <person name="Ichikawa N."/>
        </authorList>
    </citation>
    <scope>NUCLEOTIDE SEQUENCE [LARGE SCALE GENOMIC DNA]</scope>
    <source>
        <strain evidence="5 6">NBRC 101058</strain>
    </source>
</reference>
<dbReference type="SMART" id="SM00247">
    <property type="entry name" value="XTALbg"/>
    <property type="match status" value="1"/>
</dbReference>
<evidence type="ECO:0000256" key="2">
    <source>
        <dbReference type="ARBA" id="ARBA00022737"/>
    </source>
</evidence>
<evidence type="ECO:0000313" key="6">
    <source>
        <dbReference type="Proteomes" id="UP000321787"/>
    </source>
</evidence>
<protein>
    <recommendedName>
        <fullName evidence="4">Beta/gamma crystallin 'Greek key' domain-containing protein</fullName>
    </recommendedName>
</protein>
<feature type="domain" description="Beta/gamma crystallin 'Greek key'" evidence="4">
    <location>
        <begin position="95"/>
        <end position="173"/>
    </location>
</feature>
<keyword evidence="3" id="KW-0732">Signal</keyword>